<name>A0AAV2CC29_9ROSI</name>
<feature type="compositionally biased region" description="Polar residues" evidence="9">
    <location>
        <begin position="32"/>
        <end position="46"/>
    </location>
</feature>
<sequence>MRLSILGSRKIAIRFFSTVLMACDSPREPLLSGSSNPNPQMSSSANAPKRRVLRRIRSAPQADLAPPAPAGKDNGPIPCAESIFGNLHPSIKQVAIYLTIYLGLGTLSFYLVKDDITGKKTNNLLDALYFCVVTMTTVGYGDLVPNSAATKLLACLFVFSGMALVGLIVSKAADYLVEKQEILLVKAMHLRDKTGPTEILKEATTKKAKYKCLLTAGIIGVLMVAGTVFLCQVENLGFIDAFYCVCSTVTTLGYGDKSFSTSGGRLFAVVWIMVSTIGLAQLFLYVAEVFTESRQRALVNWVLTRKMTTGDLEAADIDCDGHVGCAEFVLYKLKEMGKITQEDIMLVTDEFEGLDVDQSGSITASDLFLAQSTEAKK</sequence>
<evidence type="ECO:0000256" key="7">
    <source>
        <dbReference type="ARBA" id="ARBA00023136"/>
    </source>
</evidence>
<dbReference type="AlphaFoldDB" id="A0AAV2CC29"/>
<evidence type="ECO:0000313" key="12">
    <source>
        <dbReference type="EMBL" id="CAL1353932.1"/>
    </source>
</evidence>
<feature type="region of interest" description="Disordered" evidence="9">
    <location>
        <begin position="29"/>
        <end position="50"/>
    </location>
</feature>
<evidence type="ECO:0000256" key="9">
    <source>
        <dbReference type="SAM" id="MobiDB-lite"/>
    </source>
</evidence>
<dbReference type="GO" id="GO:0022841">
    <property type="term" value="F:potassium ion leak channel activity"/>
    <property type="evidence" value="ECO:0007669"/>
    <property type="project" value="TreeGrafter"/>
</dbReference>
<dbReference type="PRINTS" id="PR01333">
    <property type="entry name" value="2POREKCHANEL"/>
</dbReference>
<feature type="transmembrane region" description="Helical" evidence="10">
    <location>
        <begin position="210"/>
        <end position="230"/>
    </location>
</feature>
<evidence type="ECO:0000256" key="4">
    <source>
        <dbReference type="ARBA" id="ARBA00022692"/>
    </source>
</evidence>
<evidence type="ECO:0000256" key="10">
    <source>
        <dbReference type="SAM" id="Phobius"/>
    </source>
</evidence>
<dbReference type="PROSITE" id="PS00018">
    <property type="entry name" value="EF_HAND_1"/>
    <property type="match status" value="1"/>
</dbReference>
<dbReference type="FunFam" id="1.10.287.70:FF:000127">
    <property type="entry name" value="Calcium-activated outward-rectifying potassium channel 1"/>
    <property type="match status" value="1"/>
</dbReference>
<gene>
    <name evidence="12" type="ORF">LTRI10_LOCUS1794</name>
</gene>
<feature type="domain" description="Potassium channel" evidence="11">
    <location>
        <begin position="97"/>
        <end position="177"/>
    </location>
</feature>
<keyword evidence="3" id="KW-0813">Transport</keyword>
<keyword evidence="7 10" id="KW-0472">Membrane</keyword>
<accession>A0AAV2CC29</accession>
<dbReference type="GO" id="GO:0030322">
    <property type="term" value="P:stabilization of membrane potential"/>
    <property type="evidence" value="ECO:0007669"/>
    <property type="project" value="TreeGrafter"/>
</dbReference>
<evidence type="ECO:0000256" key="3">
    <source>
        <dbReference type="ARBA" id="ARBA00022448"/>
    </source>
</evidence>
<evidence type="ECO:0000256" key="5">
    <source>
        <dbReference type="ARBA" id="ARBA00022989"/>
    </source>
</evidence>
<keyword evidence="8" id="KW-0407">Ion channel</keyword>
<dbReference type="Proteomes" id="UP001497516">
    <property type="component" value="Chromosome 1"/>
</dbReference>
<dbReference type="InterPro" id="IPR013099">
    <property type="entry name" value="K_chnl_dom"/>
</dbReference>
<dbReference type="GO" id="GO:0015271">
    <property type="term" value="F:outward rectifier potassium channel activity"/>
    <property type="evidence" value="ECO:0007669"/>
    <property type="project" value="TreeGrafter"/>
</dbReference>
<dbReference type="PANTHER" id="PTHR11003">
    <property type="entry name" value="POTASSIUM CHANNEL, SUBFAMILY K"/>
    <property type="match status" value="1"/>
</dbReference>
<comment type="subcellular location">
    <subcellularLocation>
        <location evidence="1">Membrane</location>
        <topology evidence="1">Multi-pass membrane protein</topology>
    </subcellularLocation>
</comment>
<reference evidence="12 13" key="1">
    <citation type="submission" date="2024-04" db="EMBL/GenBank/DDBJ databases">
        <authorList>
            <person name="Fracassetti M."/>
        </authorList>
    </citation>
    <scope>NUCLEOTIDE SEQUENCE [LARGE SCALE GENOMIC DNA]</scope>
</reference>
<protein>
    <recommendedName>
        <fullName evidence="11">Potassium channel domain-containing protein</fullName>
    </recommendedName>
</protein>
<evidence type="ECO:0000259" key="11">
    <source>
        <dbReference type="Pfam" id="PF07885"/>
    </source>
</evidence>
<evidence type="ECO:0000256" key="2">
    <source>
        <dbReference type="ARBA" id="ARBA00010159"/>
    </source>
</evidence>
<evidence type="ECO:0000256" key="8">
    <source>
        <dbReference type="ARBA" id="ARBA00023303"/>
    </source>
</evidence>
<keyword evidence="6" id="KW-0406">Ion transport</keyword>
<feature type="transmembrane region" description="Helical" evidence="10">
    <location>
        <begin position="124"/>
        <end position="143"/>
    </location>
</feature>
<feature type="transmembrane region" description="Helical" evidence="10">
    <location>
        <begin position="149"/>
        <end position="169"/>
    </location>
</feature>
<evidence type="ECO:0000313" key="13">
    <source>
        <dbReference type="Proteomes" id="UP001497516"/>
    </source>
</evidence>
<keyword evidence="4 10" id="KW-0812">Transmembrane</keyword>
<dbReference type="Pfam" id="PF07885">
    <property type="entry name" value="Ion_trans_2"/>
    <property type="match status" value="2"/>
</dbReference>
<evidence type="ECO:0000256" key="1">
    <source>
        <dbReference type="ARBA" id="ARBA00004141"/>
    </source>
</evidence>
<organism evidence="12 13">
    <name type="scientific">Linum trigynum</name>
    <dbReference type="NCBI Taxonomy" id="586398"/>
    <lineage>
        <taxon>Eukaryota</taxon>
        <taxon>Viridiplantae</taxon>
        <taxon>Streptophyta</taxon>
        <taxon>Embryophyta</taxon>
        <taxon>Tracheophyta</taxon>
        <taxon>Spermatophyta</taxon>
        <taxon>Magnoliopsida</taxon>
        <taxon>eudicotyledons</taxon>
        <taxon>Gunneridae</taxon>
        <taxon>Pentapetalae</taxon>
        <taxon>rosids</taxon>
        <taxon>fabids</taxon>
        <taxon>Malpighiales</taxon>
        <taxon>Linaceae</taxon>
        <taxon>Linum</taxon>
    </lineage>
</organism>
<dbReference type="InterPro" id="IPR003280">
    <property type="entry name" value="2pore_dom_K_chnl"/>
</dbReference>
<keyword evidence="5 10" id="KW-1133">Transmembrane helix</keyword>
<feature type="domain" description="Potassium channel" evidence="11">
    <location>
        <begin position="219"/>
        <end position="291"/>
    </location>
</feature>
<proteinExistence type="inferred from homology"/>
<dbReference type="InterPro" id="IPR018247">
    <property type="entry name" value="EF_Hand_1_Ca_BS"/>
</dbReference>
<dbReference type="GO" id="GO:0005886">
    <property type="term" value="C:plasma membrane"/>
    <property type="evidence" value="ECO:0007669"/>
    <property type="project" value="TreeGrafter"/>
</dbReference>
<feature type="transmembrane region" description="Helical" evidence="10">
    <location>
        <begin position="94"/>
        <end position="112"/>
    </location>
</feature>
<dbReference type="EMBL" id="OZ034813">
    <property type="protein sequence ID" value="CAL1353932.1"/>
    <property type="molecule type" value="Genomic_DNA"/>
</dbReference>
<comment type="similarity">
    <text evidence="2">Belongs to the two pore domain potassium channel (TC 1.A.1.7) family.</text>
</comment>
<dbReference type="Gene3D" id="1.10.287.70">
    <property type="match status" value="2"/>
</dbReference>
<dbReference type="SUPFAM" id="SSF81324">
    <property type="entry name" value="Voltage-gated potassium channels"/>
    <property type="match status" value="2"/>
</dbReference>
<evidence type="ECO:0000256" key="6">
    <source>
        <dbReference type="ARBA" id="ARBA00023065"/>
    </source>
</evidence>
<dbReference type="PANTHER" id="PTHR11003:SF291">
    <property type="entry name" value="IP11374P"/>
    <property type="match status" value="1"/>
</dbReference>
<feature type="transmembrane region" description="Helical" evidence="10">
    <location>
        <begin position="266"/>
        <end position="287"/>
    </location>
</feature>
<keyword evidence="13" id="KW-1185">Reference proteome</keyword>
<dbReference type="GO" id="GO:0009705">
    <property type="term" value="C:plant-type vacuole membrane"/>
    <property type="evidence" value="ECO:0007669"/>
    <property type="project" value="TreeGrafter"/>
</dbReference>